<dbReference type="RefSeq" id="WP_344670305.1">
    <property type="nucleotide sequence ID" value="NZ_BAAAQN010000059.1"/>
</dbReference>
<reference evidence="2" key="1">
    <citation type="journal article" date="2019" name="Int. J. Syst. Evol. Microbiol.">
        <title>The Global Catalogue of Microorganisms (GCM) 10K type strain sequencing project: providing services to taxonomists for standard genome sequencing and annotation.</title>
        <authorList>
            <consortium name="The Broad Institute Genomics Platform"/>
            <consortium name="The Broad Institute Genome Sequencing Center for Infectious Disease"/>
            <person name="Wu L."/>
            <person name="Ma J."/>
        </authorList>
    </citation>
    <scope>NUCLEOTIDE SEQUENCE [LARGE SCALE GENOMIC DNA]</scope>
    <source>
        <strain evidence="2">JCM 16014</strain>
    </source>
</reference>
<comment type="caution">
    <text evidence="1">The sequence shown here is derived from an EMBL/GenBank/DDBJ whole genome shotgun (WGS) entry which is preliminary data.</text>
</comment>
<proteinExistence type="predicted"/>
<keyword evidence="2" id="KW-1185">Reference proteome</keyword>
<name>A0ABP5GR79_9ACTN</name>
<organism evidence="1 2">
    <name type="scientific">Catenulispora yoronensis</name>
    <dbReference type="NCBI Taxonomy" id="450799"/>
    <lineage>
        <taxon>Bacteria</taxon>
        <taxon>Bacillati</taxon>
        <taxon>Actinomycetota</taxon>
        <taxon>Actinomycetes</taxon>
        <taxon>Catenulisporales</taxon>
        <taxon>Catenulisporaceae</taxon>
        <taxon>Catenulispora</taxon>
    </lineage>
</organism>
<sequence length="195" mass="20270">MYSDGTVVVDAGKRSTLNLPVLNGLVSTVRKDLGGMPATVKPSDGRTIPDIPITVLGILQADGTYQIVRASGLQQLGQEGGYPAPLYDAFTKLNALTTTPSTAYIGANVRYQLQCPATATGAQPWPVGLPQPANSAGASCVEFHVAGGAAATAVRTACVPFMPQSGDAMKTPVPYQSAKGVRTCTWRYALPDETS</sequence>
<evidence type="ECO:0000313" key="1">
    <source>
        <dbReference type="EMBL" id="GAA2054483.1"/>
    </source>
</evidence>
<protein>
    <submittedName>
        <fullName evidence="1">Uncharacterized protein</fullName>
    </submittedName>
</protein>
<evidence type="ECO:0000313" key="2">
    <source>
        <dbReference type="Proteomes" id="UP001500751"/>
    </source>
</evidence>
<dbReference type="Proteomes" id="UP001500751">
    <property type="component" value="Unassembled WGS sequence"/>
</dbReference>
<gene>
    <name evidence="1" type="ORF">GCM10009839_73320</name>
</gene>
<dbReference type="EMBL" id="BAAAQN010000059">
    <property type="protein sequence ID" value="GAA2054483.1"/>
    <property type="molecule type" value="Genomic_DNA"/>
</dbReference>
<accession>A0ABP5GR79</accession>